<dbReference type="EMBL" id="JABXYM010000001">
    <property type="protein sequence ID" value="MCR6097831.1"/>
    <property type="molecule type" value="Genomic_DNA"/>
</dbReference>
<proteinExistence type="predicted"/>
<evidence type="ECO:0000313" key="2">
    <source>
        <dbReference type="EMBL" id="MCR6097831.1"/>
    </source>
</evidence>
<dbReference type="PROSITE" id="PS51186">
    <property type="entry name" value="GNAT"/>
    <property type="match status" value="1"/>
</dbReference>
<dbReference type="GO" id="GO:0016747">
    <property type="term" value="F:acyltransferase activity, transferring groups other than amino-acyl groups"/>
    <property type="evidence" value="ECO:0007669"/>
    <property type="project" value="InterPro"/>
</dbReference>
<dbReference type="CDD" id="cd04301">
    <property type="entry name" value="NAT_SF"/>
    <property type="match status" value="1"/>
</dbReference>
<accession>A0A9Q4FZV5</accession>
<gene>
    <name evidence="2" type="ORF">HXA33_14940</name>
</gene>
<dbReference type="InterPro" id="IPR017255">
    <property type="entry name" value="AcTrfase_GNAT_prd"/>
</dbReference>
<evidence type="ECO:0000259" key="1">
    <source>
        <dbReference type="PROSITE" id="PS51186"/>
    </source>
</evidence>
<dbReference type="AlphaFoldDB" id="A0A9Q4FZV5"/>
<dbReference type="InterPro" id="IPR000182">
    <property type="entry name" value="GNAT_dom"/>
</dbReference>
<sequence length="164" mass="18730">MLIRPIKVEDAHAFLNLCNEIDESGWMLYEPGERKTTVAEQEKQLEKIIAQQNSTIFVCEEKEALIGYIGAFGGTVNRTRHGAYIVLGVSSEHRGKGVASQLFKRLFNWAKEKRLTRLELTAIKDNSKAVNLYKKMGFIIEGDRKQSLIIDGEPVDEYCFYKQL</sequence>
<dbReference type="Pfam" id="PF00583">
    <property type="entry name" value="Acetyltransf_1"/>
    <property type="match status" value="1"/>
</dbReference>
<dbReference type="PIRSF" id="PIRSF037663">
    <property type="entry name" value="Acetyltransf_GNAT_prd"/>
    <property type="match status" value="1"/>
</dbReference>
<evidence type="ECO:0000313" key="3">
    <source>
        <dbReference type="Proteomes" id="UP001057753"/>
    </source>
</evidence>
<dbReference type="SUPFAM" id="SSF55729">
    <property type="entry name" value="Acyl-CoA N-acyltransferases (Nat)"/>
    <property type="match status" value="1"/>
</dbReference>
<reference evidence="2" key="1">
    <citation type="submission" date="2020-06" db="EMBL/GenBank/DDBJ databases">
        <title>Insight into the genomes of haloalkaliphilic bacilli from Kenyan soda lakes.</title>
        <authorList>
            <person name="Mwirichia R."/>
            <person name="Villamizar G.C."/>
            <person name="Poehlein A."/>
            <person name="Mugweru J."/>
            <person name="Kipnyargis A."/>
            <person name="Kiplimo D."/>
            <person name="Orwa P."/>
            <person name="Daniel R."/>
        </authorList>
    </citation>
    <scope>NUCLEOTIDE SEQUENCE</scope>
    <source>
        <strain evidence="2">B1096_S55</strain>
    </source>
</reference>
<keyword evidence="3" id="KW-1185">Reference proteome</keyword>
<feature type="domain" description="N-acetyltransferase" evidence="1">
    <location>
        <begin position="1"/>
        <end position="164"/>
    </location>
</feature>
<dbReference type="RefSeq" id="WP_257822203.1">
    <property type="nucleotide sequence ID" value="NZ_JABXYM010000001.1"/>
</dbReference>
<name>A0A9Q4FZV5_SALAG</name>
<dbReference type="Gene3D" id="3.40.630.30">
    <property type="match status" value="1"/>
</dbReference>
<dbReference type="PANTHER" id="PTHR43072">
    <property type="entry name" value="N-ACETYLTRANSFERASE"/>
    <property type="match status" value="1"/>
</dbReference>
<dbReference type="PANTHER" id="PTHR43072:SF60">
    <property type="entry name" value="L-2,4-DIAMINOBUTYRIC ACID ACETYLTRANSFERASE"/>
    <property type="match status" value="1"/>
</dbReference>
<dbReference type="InterPro" id="IPR016181">
    <property type="entry name" value="Acyl_CoA_acyltransferase"/>
</dbReference>
<protein>
    <submittedName>
        <fullName evidence="2">GNAT family N-acetyltransferase</fullName>
    </submittedName>
</protein>
<dbReference type="Proteomes" id="UP001057753">
    <property type="component" value="Unassembled WGS sequence"/>
</dbReference>
<organism evidence="2 3">
    <name type="scientific">Salipaludibacillus agaradhaerens</name>
    <name type="common">Bacillus agaradhaerens</name>
    <dbReference type="NCBI Taxonomy" id="76935"/>
    <lineage>
        <taxon>Bacteria</taxon>
        <taxon>Bacillati</taxon>
        <taxon>Bacillota</taxon>
        <taxon>Bacilli</taxon>
        <taxon>Bacillales</taxon>
        <taxon>Bacillaceae</taxon>
    </lineage>
</organism>
<comment type="caution">
    <text evidence="2">The sequence shown here is derived from an EMBL/GenBank/DDBJ whole genome shotgun (WGS) entry which is preliminary data.</text>
</comment>